<comment type="subcellular location">
    <subcellularLocation>
        <location evidence="1">Membrane</location>
        <topology evidence="1">Multi-pass membrane protein</topology>
    </subcellularLocation>
</comment>
<dbReference type="GO" id="GO:0022857">
    <property type="term" value="F:transmembrane transporter activity"/>
    <property type="evidence" value="ECO:0007669"/>
    <property type="project" value="InterPro"/>
</dbReference>
<dbReference type="InterPro" id="IPR001898">
    <property type="entry name" value="SLC13A/DASS"/>
</dbReference>
<evidence type="ECO:0000313" key="7">
    <source>
        <dbReference type="EMBL" id="MZP30462.1"/>
    </source>
</evidence>
<feature type="transmembrane region" description="Helical" evidence="5">
    <location>
        <begin position="311"/>
        <end position="330"/>
    </location>
</feature>
<feature type="transmembrane region" description="Helical" evidence="5">
    <location>
        <begin position="542"/>
        <end position="564"/>
    </location>
</feature>
<keyword evidence="3 5" id="KW-1133">Transmembrane helix</keyword>
<dbReference type="Pfam" id="PF00939">
    <property type="entry name" value="Na_sulph_symp"/>
    <property type="match status" value="1"/>
</dbReference>
<reference evidence="7 8" key="1">
    <citation type="submission" date="2020-01" db="EMBL/GenBank/DDBJ databases">
        <title>Whole-genome sequence of Heliobacterium undosum DSM 13378.</title>
        <authorList>
            <person name="Kyndt J.A."/>
            <person name="Meyer T.E."/>
        </authorList>
    </citation>
    <scope>NUCLEOTIDE SEQUENCE [LARGE SCALE GENOMIC DNA]</scope>
    <source>
        <strain evidence="7 8">DSM 13378</strain>
    </source>
</reference>
<feature type="transmembrane region" description="Helical" evidence="5">
    <location>
        <begin position="479"/>
        <end position="496"/>
    </location>
</feature>
<keyword evidence="4 5" id="KW-0472">Membrane</keyword>
<feature type="transmembrane region" description="Helical" evidence="5">
    <location>
        <begin position="366"/>
        <end position="392"/>
    </location>
</feature>
<evidence type="ECO:0000256" key="5">
    <source>
        <dbReference type="SAM" id="Phobius"/>
    </source>
</evidence>
<gene>
    <name evidence="7" type="ORF">GTO91_12135</name>
</gene>
<dbReference type="SUPFAM" id="SSF51206">
    <property type="entry name" value="cAMP-binding domain-like"/>
    <property type="match status" value="1"/>
</dbReference>
<dbReference type="CDD" id="cd00038">
    <property type="entry name" value="CAP_ED"/>
    <property type="match status" value="1"/>
</dbReference>
<dbReference type="InterPro" id="IPR014710">
    <property type="entry name" value="RmlC-like_jellyroll"/>
</dbReference>
<feature type="transmembrane region" description="Helical" evidence="5">
    <location>
        <begin position="503"/>
        <end position="522"/>
    </location>
</feature>
<comment type="caution">
    <text evidence="7">The sequence shown here is derived from an EMBL/GenBank/DDBJ whole genome shotgun (WGS) entry which is preliminary data.</text>
</comment>
<evidence type="ECO:0000259" key="6">
    <source>
        <dbReference type="PROSITE" id="PS50042"/>
    </source>
</evidence>
<proteinExistence type="predicted"/>
<dbReference type="InterPro" id="IPR050397">
    <property type="entry name" value="Env_Response_Regulators"/>
</dbReference>
<dbReference type="GO" id="GO:0005829">
    <property type="term" value="C:cytosol"/>
    <property type="evidence" value="ECO:0007669"/>
    <property type="project" value="TreeGrafter"/>
</dbReference>
<dbReference type="OrthoDB" id="9783240at2"/>
<feature type="transmembrane region" description="Helical" evidence="5">
    <location>
        <begin position="404"/>
        <end position="427"/>
    </location>
</feature>
<feature type="transmembrane region" description="Helical" evidence="5">
    <location>
        <begin position="631"/>
        <end position="650"/>
    </location>
</feature>
<dbReference type="PANTHER" id="PTHR24567">
    <property type="entry name" value="CRP FAMILY TRANSCRIPTIONAL REGULATORY PROTEIN"/>
    <property type="match status" value="1"/>
</dbReference>
<dbReference type="EMBL" id="WXEY01000014">
    <property type="protein sequence ID" value="MZP30462.1"/>
    <property type="molecule type" value="Genomic_DNA"/>
</dbReference>
<accession>A0A845L1M7</accession>
<dbReference type="RefSeq" id="WP_161258989.1">
    <property type="nucleotide sequence ID" value="NZ_WXEY01000014.1"/>
</dbReference>
<feature type="transmembrane region" description="Helical" evidence="5">
    <location>
        <begin position="277"/>
        <end position="299"/>
    </location>
</feature>
<dbReference type="PROSITE" id="PS50042">
    <property type="entry name" value="CNMP_BINDING_3"/>
    <property type="match status" value="1"/>
</dbReference>
<evidence type="ECO:0000256" key="4">
    <source>
        <dbReference type="ARBA" id="ARBA00023136"/>
    </source>
</evidence>
<dbReference type="AlphaFoldDB" id="A0A845L1M7"/>
<dbReference type="InterPro" id="IPR018490">
    <property type="entry name" value="cNMP-bd_dom_sf"/>
</dbReference>
<feature type="transmembrane region" description="Helical" evidence="5">
    <location>
        <begin position="248"/>
        <end position="271"/>
    </location>
</feature>
<protein>
    <submittedName>
        <fullName evidence="7">Cyclic nucleotide-binding domain-containing protein</fullName>
    </submittedName>
</protein>
<dbReference type="Pfam" id="PF00027">
    <property type="entry name" value="cNMP_binding"/>
    <property type="match status" value="1"/>
</dbReference>
<evidence type="ECO:0000256" key="2">
    <source>
        <dbReference type="ARBA" id="ARBA00022692"/>
    </source>
</evidence>
<dbReference type="Gene3D" id="2.60.120.10">
    <property type="entry name" value="Jelly Rolls"/>
    <property type="match status" value="1"/>
</dbReference>
<evidence type="ECO:0000256" key="1">
    <source>
        <dbReference type="ARBA" id="ARBA00004141"/>
    </source>
</evidence>
<dbReference type="PANTHER" id="PTHR24567:SF74">
    <property type="entry name" value="HTH-TYPE TRANSCRIPTIONAL REGULATOR ARCR"/>
    <property type="match status" value="1"/>
</dbReference>
<name>A0A845L1M7_9FIRM</name>
<dbReference type="PRINTS" id="PR00103">
    <property type="entry name" value="CAMPKINASE"/>
</dbReference>
<evidence type="ECO:0000313" key="8">
    <source>
        <dbReference type="Proteomes" id="UP000463470"/>
    </source>
</evidence>
<dbReference type="SMART" id="SM00100">
    <property type="entry name" value="cNMP"/>
    <property type="match status" value="1"/>
</dbReference>
<keyword evidence="2 5" id="KW-0812">Transmembrane</keyword>
<dbReference type="Proteomes" id="UP000463470">
    <property type="component" value="Unassembled WGS sequence"/>
</dbReference>
<dbReference type="GO" id="GO:0003700">
    <property type="term" value="F:DNA-binding transcription factor activity"/>
    <property type="evidence" value="ECO:0007669"/>
    <property type="project" value="TreeGrafter"/>
</dbReference>
<feature type="transmembrane region" description="Helical" evidence="5">
    <location>
        <begin position="223"/>
        <end position="241"/>
    </location>
</feature>
<feature type="domain" description="Cyclic nucleotide-binding" evidence="6">
    <location>
        <begin position="12"/>
        <end position="116"/>
    </location>
</feature>
<evidence type="ECO:0000256" key="3">
    <source>
        <dbReference type="ARBA" id="ARBA00022989"/>
    </source>
</evidence>
<dbReference type="GO" id="GO:0016020">
    <property type="term" value="C:membrane"/>
    <property type="evidence" value="ECO:0007669"/>
    <property type="project" value="UniProtKB-SubCell"/>
</dbReference>
<keyword evidence="8" id="KW-1185">Reference proteome</keyword>
<sequence>MDVDLRLLDMPIFSGLDRVDRAKLLPEFEEVRFPAGHVVFHEGDPGDSLYLIISGSVTVYREPVDGHAPRVLAQYDAHDCFGEMALLTGDPRTVTAKTITPCRLARLSKERFDDLLQQHHRLAIDFTKLLSNRLARYSGHDRDLQQTIAEEIAVDAVYDGNGYSEEALTQRRQPSATLELPSPSGGGAWIHKLKQSKTLALLGFTALSVTLLSFLLHSLGMQPAHIAMLQIIAAAALFWSFDLFSPHAIALCLPLAAVLLQATTPAVAFSGFSHSSWFLILGVSALTAGISRTGLMYRLALLVMKRFPPNYGGQTLAWAITGALLTPVIPSSNARVALMTPLLIALGETLRLPARSNASVGLSMSCLLGFGHMSFLFLNGAAVCYLILGLLPHHEAQAMPYQTWFLHAVPLALPFFILSLLAVLLLFPHKEPLQIHPEMIDAQLTILGPLTREEKVCLLATSFSLIGFLTQSWHHIDSAWVALVSFLILYAGAVLNDKTIRSGIDWGFLITFGSMLGFGNAMKQTGLTDALSQLLQPMLQMVMGNQLVFLLAVAVYIYLLRFVLPITPALLVGMLTVTPLCEAMQIDPIAAGLILLLSSNTWVLPNQNAMYFSMLDGTDEKLFNHDQTRRLAILYGLICLVSVCAAVPFWEMAGLIY</sequence>
<dbReference type="InterPro" id="IPR000595">
    <property type="entry name" value="cNMP-bd_dom"/>
</dbReference>
<feature type="transmembrane region" description="Helical" evidence="5">
    <location>
        <begin position="199"/>
        <end position="217"/>
    </location>
</feature>
<organism evidence="7 8">
    <name type="scientific">Heliomicrobium undosum</name>
    <dbReference type="NCBI Taxonomy" id="121734"/>
    <lineage>
        <taxon>Bacteria</taxon>
        <taxon>Bacillati</taxon>
        <taxon>Bacillota</taxon>
        <taxon>Clostridia</taxon>
        <taxon>Eubacteriales</taxon>
        <taxon>Heliobacteriaceae</taxon>
        <taxon>Heliomicrobium</taxon>
    </lineage>
</organism>